<evidence type="ECO:0000256" key="15">
    <source>
        <dbReference type="ARBA" id="ARBA00022990"/>
    </source>
</evidence>
<dbReference type="InterPro" id="IPR044713">
    <property type="entry name" value="DNJA1/2-like"/>
</dbReference>
<dbReference type="GO" id="GO:0051082">
    <property type="term" value="F:unfolded protein binding"/>
    <property type="evidence" value="ECO:0007669"/>
    <property type="project" value="InterPro"/>
</dbReference>
<evidence type="ECO:0000313" key="29">
    <source>
        <dbReference type="Proteomes" id="UP000694424"/>
    </source>
</evidence>
<evidence type="ECO:0000256" key="25">
    <source>
        <dbReference type="SAM" id="MobiDB-lite"/>
    </source>
</evidence>
<dbReference type="SUPFAM" id="SSF57938">
    <property type="entry name" value="DnaJ/Hsp40 cysteine-rich domain"/>
    <property type="match status" value="1"/>
</dbReference>
<evidence type="ECO:0000256" key="19">
    <source>
        <dbReference type="ARBA" id="ARBA00023242"/>
    </source>
</evidence>
<dbReference type="FunFam" id="1.10.287.110:FF:000014">
    <property type="entry name" value="dnaJ homolog subfamily A member 1"/>
    <property type="match status" value="1"/>
</dbReference>
<evidence type="ECO:0000256" key="21">
    <source>
        <dbReference type="ARBA" id="ARBA00023289"/>
    </source>
</evidence>
<dbReference type="Pfam" id="PF01556">
    <property type="entry name" value="DnaJ_C"/>
    <property type="match status" value="1"/>
</dbReference>
<feature type="region of interest" description="Disordered" evidence="25">
    <location>
        <begin position="321"/>
        <end position="362"/>
    </location>
</feature>
<evidence type="ECO:0000256" key="8">
    <source>
        <dbReference type="ARBA" id="ARBA00022553"/>
    </source>
</evidence>
<evidence type="ECO:0000256" key="17">
    <source>
        <dbReference type="ARBA" id="ARBA00023136"/>
    </source>
</evidence>
<dbReference type="CDD" id="cd10719">
    <property type="entry name" value="DnaJ_zf"/>
    <property type="match status" value="1"/>
</dbReference>
<dbReference type="PROSITE" id="PS50076">
    <property type="entry name" value="DNAJ_2"/>
    <property type="match status" value="1"/>
</dbReference>
<dbReference type="PRINTS" id="PR00625">
    <property type="entry name" value="JDOMAIN"/>
</dbReference>
<feature type="domain" description="J" evidence="26">
    <location>
        <begin position="6"/>
        <end position="68"/>
    </location>
</feature>
<keyword evidence="21" id="KW-0636">Prenylation</keyword>
<dbReference type="InterPro" id="IPR008971">
    <property type="entry name" value="HSP40/DnaJ_pept-bd"/>
</dbReference>
<dbReference type="CDD" id="cd10747">
    <property type="entry name" value="DnaJ_C"/>
    <property type="match status" value="1"/>
</dbReference>
<feature type="domain" description="CR-type" evidence="27">
    <location>
        <begin position="86"/>
        <end position="170"/>
    </location>
</feature>
<dbReference type="GO" id="GO:0030544">
    <property type="term" value="F:Hsp70 protein binding"/>
    <property type="evidence" value="ECO:0007669"/>
    <property type="project" value="InterPro"/>
</dbReference>
<evidence type="ECO:0000256" key="22">
    <source>
        <dbReference type="ARBA" id="ARBA00040977"/>
    </source>
</evidence>
<name>A0A8B9PI24_APTOW</name>
<proteinExistence type="predicted"/>
<dbReference type="InterPro" id="IPR036869">
    <property type="entry name" value="J_dom_sf"/>
</dbReference>
<feature type="compositionally biased region" description="Acidic residues" evidence="25">
    <location>
        <begin position="321"/>
        <end position="330"/>
    </location>
</feature>
<sequence length="362" mass="40867">MVKETTYYDVLGVKPNASAEELKKAYRKLALKYHPDKNPNEGEKFKQISQAYEVLSDPKKRDLYDKGGEQAIKEGGSGSSFGSPMDIFDMFFGGGGRMQRERRGRGGKKGAVECCPNCRGTGMQIRIHQIGPGMVQQIQSVCMECQGHGERISPKDRCKSCNGRKIVREKKILEVHIDKGMKDGQKITFHGEGDQEPGLEPGDIIIVLDQKDHSTFTRQDEDLLLSMDIQLVEALCGFQKPITTLDNRTIIITSHPGQVVKHGAIKCVLNEGMPIYRRPYEKGRLIIEFRVNFPESGFLSSDKLSLLEKLLPTRQEIEETEEMEQVDLVDFDPSQKRKHHYNGEAYEDDEHHPRGGVQCQTS</sequence>
<evidence type="ECO:0000256" key="20">
    <source>
        <dbReference type="ARBA" id="ARBA00023288"/>
    </source>
</evidence>
<evidence type="ECO:0000256" key="1">
    <source>
        <dbReference type="ARBA" id="ARBA00004123"/>
    </source>
</evidence>
<dbReference type="Pfam" id="PF00226">
    <property type="entry name" value="DnaJ"/>
    <property type="match status" value="1"/>
</dbReference>
<dbReference type="GO" id="GO:0008270">
    <property type="term" value="F:zinc ion binding"/>
    <property type="evidence" value="ECO:0007669"/>
    <property type="project" value="UniProtKB-KW"/>
</dbReference>
<dbReference type="GO" id="GO:0048471">
    <property type="term" value="C:perinuclear region of cytoplasm"/>
    <property type="evidence" value="ECO:0007669"/>
    <property type="project" value="UniProtKB-SubCell"/>
</dbReference>
<keyword evidence="18" id="KW-0143">Chaperone</keyword>
<reference evidence="28" key="1">
    <citation type="submission" date="2025-08" db="UniProtKB">
        <authorList>
            <consortium name="Ensembl"/>
        </authorList>
    </citation>
    <scope>IDENTIFICATION</scope>
</reference>
<evidence type="ECO:0000256" key="13">
    <source>
        <dbReference type="ARBA" id="ARBA00022833"/>
    </source>
</evidence>
<evidence type="ECO:0000256" key="24">
    <source>
        <dbReference type="PROSITE-ProRule" id="PRU00546"/>
    </source>
</evidence>
<keyword evidence="7" id="KW-0963">Cytoplasm</keyword>
<dbReference type="FunFam" id="2.10.230.10:FF:000005">
    <property type="entry name" value="DnaJ homolog subfamily A member 1"/>
    <property type="match status" value="1"/>
</dbReference>
<evidence type="ECO:0000313" key="28">
    <source>
        <dbReference type="Ensembl" id="ENSAOWP00000010476.1"/>
    </source>
</evidence>
<keyword evidence="6" id="KW-0488">Methylation</keyword>
<keyword evidence="19" id="KW-0539">Nucleus</keyword>
<evidence type="ECO:0000256" key="7">
    <source>
        <dbReference type="ARBA" id="ARBA00022490"/>
    </source>
</evidence>
<dbReference type="GO" id="GO:0005739">
    <property type="term" value="C:mitochondrion"/>
    <property type="evidence" value="ECO:0007669"/>
    <property type="project" value="UniProtKB-SubCell"/>
</dbReference>
<dbReference type="SUPFAM" id="SSF46565">
    <property type="entry name" value="Chaperone J-domain"/>
    <property type="match status" value="1"/>
</dbReference>
<feature type="zinc finger region" description="CR-type" evidence="24">
    <location>
        <begin position="86"/>
        <end position="170"/>
    </location>
</feature>
<organism evidence="28 29">
    <name type="scientific">Apteryx owenii</name>
    <name type="common">Little spotted kiwi</name>
    <dbReference type="NCBI Taxonomy" id="8824"/>
    <lineage>
        <taxon>Eukaryota</taxon>
        <taxon>Metazoa</taxon>
        <taxon>Chordata</taxon>
        <taxon>Craniata</taxon>
        <taxon>Vertebrata</taxon>
        <taxon>Euteleostomi</taxon>
        <taxon>Archelosauria</taxon>
        <taxon>Archosauria</taxon>
        <taxon>Dinosauria</taxon>
        <taxon>Saurischia</taxon>
        <taxon>Theropoda</taxon>
        <taxon>Coelurosauria</taxon>
        <taxon>Aves</taxon>
        <taxon>Palaeognathae</taxon>
        <taxon>Apterygiformes</taxon>
        <taxon>Apterygidae</taxon>
        <taxon>Apteryx</taxon>
    </lineage>
</organism>
<evidence type="ECO:0000259" key="26">
    <source>
        <dbReference type="PROSITE" id="PS50076"/>
    </source>
</evidence>
<dbReference type="GO" id="GO:0016020">
    <property type="term" value="C:membrane"/>
    <property type="evidence" value="ECO:0007669"/>
    <property type="project" value="UniProtKB-SubCell"/>
</dbReference>
<keyword evidence="14" id="KW-0492">Microsome</keyword>
<dbReference type="PANTHER" id="PTHR43888">
    <property type="entry name" value="DNAJ-LIKE-2, ISOFORM A-RELATED"/>
    <property type="match status" value="1"/>
</dbReference>
<dbReference type="Proteomes" id="UP000694424">
    <property type="component" value="Unplaced"/>
</dbReference>
<evidence type="ECO:0000256" key="18">
    <source>
        <dbReference type="ARBA" id="ARBA00023186"/>
    </source>
</evidence>
<dbReference type="InterPro" id="IPR002939">
    <property type="entry name" value="DnaJ_C"/>
</dbReference>
<dbReference type="Ensembl" id="ENSAOWT00000011907.1">
    <property type="protein sequence ID" value="ENSAOWP00000010476.1"/>
    <property type="gene ID" value="ENSAOWG00000007216.1"/>
</dbReference>
<dbReference type="SMART" id="SM00271">
    <property type="entry name" value="DnaJ"/>
    <property type="match status" value="1"/>
</dbReference>
<evidence type="ECO:0000256" key="11">
    <source>
        <dbReference type="ARBA" id="ARBA00022771"/>
    </source>
</evidence>
<dbReference type="InterPro" id="IPR001623">
    <property type="entry name" value="DnaJ_domain"/>
</dbReference>
<keyword evidence="8" id="KW-0597">Phosphoprotein</keyword>
<dbReference type="InterPro" id="IPR001305">
    <property type="entry name" value="HSP_DnaJ_Cys-rich_dom"/>
</dbReference>
<keyword evidence="13 24" id="KW-0862">Zinc</keyword>
<dbReference type="InterPro" id="IPR036410">
    <property type="entry name" value="HSP_DnaJ_Cys-rich_dom_sf"/>
</dbReference>
<dbReference type="Gene3D" id="2.60.260.20">
    <property type="entry name" value="Urease metallochaperone UreE, N-terminal domain"/>
    <property type="match status" value="2"/>
</dbReference>
<keyword evidence="16" id="KW-0496">Mitochondrion</keyword>
<keyword evidence="17" id="KW-0472">Membrane</keyword>
<evidence type="ECO:0000256" key="9">
    <source>
        <dbReference type="ARBA" id="ARBA00022723"/>
    </source>
</evidence>
<evidence type="ECO:0000256" key="23">
    <source>
        <dbReference type="ARBA" id="ARBA00046752"/>
    </source>
</evidence>
<evidence type="ECO:0000256" key="12">
    <source>
        <dbReference type="ARBA" id="ARBA00022824"/>
    </source>
</evidence>
<keyword evidence="11 24" id="KW-0863">Zinc-finger</keyword>
<evidence type="ECO:0000256" key="6">
    <source>
        <dbReference type="ARBA" id="ARBA00022481"/>
    </source>
</evidence>
<dbReference type="FunFam" id="2.60.260.20:FF:000068">
    <property type="entry name" value="Chaperone protein dnaJ 3"/>
    <property type="match status" value="1"/>
</dbReference>
<evidence type="ECO:0000256" key="14">
    <source>
        <dbReference type="ARBA" id="ARBA00022848"/>
    </source>
</evidence>
<evidence type="ECO:0000256" key="4">
    <source>
        <dbReference type="ARBA" id="ARBA00004556"/>
    </source>
</evidence>
<keyword evidence="20" id="KW-0449">Lipoprotein</keyword>
<comment type="subcellular location">
    <subcellularLocation>
        <location evidence="4">Cytoplasm</location>
        <location evidence="4">Perinuclear region</location>
    </subcellularLocation>
    <subcellularLocation>
        <location evidence="5">Membrane</location>
        <topology evidence="5">Lipid-anchor</topology>
    </subcellularLocation>
    <subcellularLocation>
        <location evidence="2">Microsome</location>
    </subcellularLocation>
    <subcellularLocation>
        <location evidence="3">Mitochondrion</location>
    </subcellularLocation>
    <subcellularLocation>
        <location evidence="1">Nucleus</location>
    </subcellularLocation>
</comment>
<dbReference type="CDD" id="cd06257">
    <property type="entry name" value="DnaJ"/>
    <property type="match status" value="1"/>
</dbReference>
<keyword evidence="9 24" id="KW-0479">Metal-binding</keyword>
<dbReference type="Gene3D" id="1.10.287.110">
    <property type="entry name" value="DnaJ domain"/>
    <property type="match status" value="1"/>
</dbReference>
<evidence type="ECO:0000256" key="10">
    <source>
        <dbReference type="ARBA" id="ARBA00022737"/>
    </source>
</evidence>
<keyword evidence="10" id="KW-0677">Repeat</keyword>
<dbReference type="GO" id="GO:0005634">
    <property type="term" value="C:nucleus"/>
    <property type="evidence" value="ECO:0007669"/>
    <property type="project" value="UniProtKB-SubCell"/>
</dbReference>
<evidence type="ECO:0000256" key="3">
    <source>
        <dbReference type="ARBA" id="ARBA00004173"/>
    </source>
</evidence>
<evidence type="ECO:0000259" key="27">
    <source>
        <dbReference type="PROSITE" id="PS51188"/>
    </source>
</evidence>
<dbReference type="AlphaFoldDB" id="A0A8B9PI24"/>
<evidence type="ECO:0000256" key="2">
    <source>
        <dbReference type="ARBA" id="ARBA00004144"/>
    </source>
</evidence>
<dbReference type="GO" id="GO:0006457">
    <property type="term" value="P:protein folding"/>
    <property type="evidence" value="ECO:0007669"/>
    <property type="project" value="InterPro"/>
</dbReference>
<dbReference type="FunFam" id="2.60.260.20:FF:000003">
    <property type="entry name" value="DnaJ subfamily A member 2"/>
    <property type="match status" value="1"/>
</dbReference>
<accession>A0A8B9PI24</accession>
<dbReference type="PROSITE" id="PS00636">
    <property type="entry name" value="DNAJ_1"/>
    <property type="match status" value="1"/>
</dbReference>
<comment type="subunit">
    <text evidence="23">Identified in a complex with HSPA1B and BAX. Interacts with RNF207.</text>
</comment>
<protein>
    <recommendedName>
        <fullName evidence="22">DnaJ homolog subfamily A member 1</fullName>
    </recommendedName>
</protein>
<evidence type="ECO:0000256" key="5">
    <source>
        <dbReference type="ARBA" id="ARBA00004635"/>
    </source>
</evidence>
<dbReference type="SUPFAM" id="SSF49493">
    <property type="entry name" value="HSP40/DnaJ peptide-binding domain"/>
    <property type="match status" value="2"/>
</dbReference>
<keyword evidence="15" id="KW-0007">Acetylation</keyword>
<keyword evidence="12" id="KW-0256">Endoplasmic reticulum</keyword>
<keyword evidence="29" id="KW-1185">Reference proteome</keyword>
<dbReference type="InterPro" id="IPR018253">
    <property type="entry name" value="DnaJ_domain_CS"/>
</dbReference>
<dbReference type="PROSITE" id="PS51188">
    <property type="entry name" value="ZF_CR"/>
    <property type="match status" value="1"/>
</dbReference>
<reference evidence="28" key="2">
    <citation type="submission" date="2025-09" db="UniProtKB">
        <authorList>
            <consortium name="Ensembl"/>
        </authorList>
    </citation>
    <scope>IDENTIFICATION</scope>
</reference>
<evidence type="ECO:0000256" key="16">
    <source>
        <dbReference type="ARBA" id="ARBA00023128"/>
    </source>
</evidence>